<dbReference type="Gene3D" id="1.20.1540.10">
    <property type="entry name" value="Rhomboid-like"/>
    <property type="match status" value="1"/>
</dbReference>
<dbReference type="Pfam" id="PF01694">
    <property type="entry name" value="Rhomboid"/>
    <property type="match status" value="1"/>
</dbReference>
<dbReference type="InterPro" id="IPR035952">
    <property type="entry name" value="Rhomboid-like_sf"/>
</dbReference>
<evidence type="ECO:0000259" key="6">
    <source>
        <dbReference type="Pfam" id="PF01694"/>
    </source>
</evidence>
<dbReference type="PANTHER" id="PTHR45840">
    <property type="entry name" value="RHOMBOID-RELATED PROTEIN"/>
    <property type="match status" value="1"/>
</dbReference>
<dbReference type="EMBL" id="LJIG01000527">
    <property type="protein sequence ID" value="KRT86413.1"/>
    <property type="molecule type" value="Genomic_DNA"/>
</dbReference>
<dbReference type="Proteomes" id="UP000051574">
    <property type="component" value="Unassembled WGS sequence"/>
</dbReference>
<evidence type="ECO:0000256" key="5">
    <source>
        <dbReference type="ARBA" id="ARBA00023136"/>
    </source>
</evidence>
<gene>
    <name evidence="7" type="ORF">AMK59_1435</name>
</gene>
<name>A0A0T6BGW3_9SCAR</name>
<sequence length="414" mass="47725">MQQDNKFSFINPNTNQLSEYSDEFCKRLLSICERSLNSYIKFLVPPQESGCDQLKQLLAHHNQTVQFPNDTTLQLIHDDDDDDLEAGPVEVAATTPLTPPPRALSPSKVCRFAKNAEVAYTFSDDDEGKDEDHPVPGPFKFPRQVSLASFKLESPKPSRLRTYSGSKVSFETPQVHSFRDQKSDVVFLPEPLKLSMPMDDEIYTPTTPILEKLAPAPLPRPKYTTQVSTLSTRSNTVSLYSCWPPPIGIIVISLLEVILFFLNEKKPMTTGRYTHGDIADVLMFDPQRRTEVWRFVTYLFVHIGYEHLLFNLAVQSNWNLLNHPDLEHTPDQKFHSKRHRFTALGIKNPTWFFYRNPSNCQCPWMMRYIRLRRLYSKSLHLLHFQGQNIRRKCQRYRQGAIPSACILAGHLRSA</sequence>
<comment type="similarity">
    <text evidence="2">Belongs to the peptidase S54 family.</text>
</comment>
<keyword evidence="3" id="KW-0812">Transmembrane</keyword>
<evidence type="ECO:0000313" key="7">
    <source>
        <dbReference type="EMBL" id="KRT86413.1"/>
    </source>
</evidence>
<dbReference type="AlphaFoldDB" id="A0A0T6BGW3"/>
<evidence type="ECO:0000256" key="1">
    <source>
        <dbReference type="ARBA" id="ARBA00004141"/>
    </source>
</evidence>
<dbReference type="SUPFAM" id="SSF144091">
    <property type="entry name" value="Rhomboid-like"/>
    <property type="match status" value="1"/>
</dbReference>
<evidence type="ECO:0000256" key="2">
    <source>
        <dbReference type="ARBA" id="ARBA00009045"/>
    </source>
</evidence>
<dbReference type="OrthoDB" id="418595at2759"/>
<evidence type="ECO:0000256" key="3">
    <source>
        <dbReference type="ARBA" id="ARBA00022692"/>
    </source>
</evidence>
<dbReference type="InterPro" id="IPR051739">
    <property type="entry name" value="Rhomboid_IM_Serine_Proteases"/>
</dbReference>
<proteinExistence type="inferred from homology"/>
<protein>
    <recommendedName>
        <fullName evidence="6">Peptidase S54 rhomboid domain-containing protein</fullName>
    </recommendedName>
</protein>
<accession>A0A0T6BGW3</accession>
<dbReference type="InterPro" id="IPR022764">
    <property type="entry name" value="Peptidase_S54_rhomboid_dom"/>
</dbReference>
<keyword evidence="5" id="KW-0472">Membrane</keyword>
<reference evidence="7 8" key="1">
    <citation type="submission" date="2015-09" db="EMBL/GenBank/DDBJ databases">
        <title>Draft genome of the scarab beetle Oryctes borbonicus.</title>
        <authorList>
            <person name="Meyer J.M."/>
            <person name="Markov G.V."/>
            <person name="Baskaran P."/>
            <person name="Herrmann M."/>
            <person name="Sommer R.J."/>
            <person name="Roedelsperger C."/>
        </authorList>
    </citation>
    <scope>NUCLEOTIDE SEQUENCE [LARGE SCALE GENOMIC DNA]</scope>
    <source>
        <strain evidence="7">OB123</strain>
        <tissue evidence="7">Whole animal</tissue>
    </source>
</reference>
<keyword evidence="4" id="KW-1133">Transmembrane helix</keyword>
<dbReference type="PANTHER" id="PTHR45840:SF2">
    <property type="entry name" value="PROTEIN RHOMBOID-RELATED"/>
    <property type="match status" value="1"/>
</dbReference>
<feature type="domain" description="Peptidase S54 rhomboid" evidence="6">
    <location>
        <begin position="290"/>
        <end position="315"/>
    </location>
</feature>
<comment type="caution">
    <text evidence="7">The sequence shown here is derived from an EMBL/GenBank/DDBJ whole genome shotgun (WGS) entry which is preliminary data.</text>
</comment>
<evidence type="ECO:0000313" key="8">
    <source>
        <dbReference type="Proteomes" id="UP000051574"/>
    </source>
</evidence>
<dbReference type="GO" id="GO:0016020">
    <property type="term" value="C:membrane"/>
    <property type="evidence" value="ECO:0007669"/>
    <property type="project" value="UniProtKB-SubCell"/>
</dbReference>
<evidence type="ECO:0000256" key="4">
    <source>
        <dbReference type="ARBA" id="ARBA00022989"/>
    </source>
</evidence>
<dbReference type="GO" id="GO:0004252">
    <property type="term" value="F:serine-type endopeptidase activity"/>
    <property type="evidence" value="ECO:0007669"/>
    <property type="project" value="InterPro"/>
</dbReference>
<comment type="subcellular location">
    <subcellularLocation>
        <location evidence="1">Membrane</location>
        <topology evidence="1">Multi-pass membrane protein</topology>
    </subcellularLocation>
</comment>
<organism evidence="7 8">
    <name type="scientific">Oryctes borbonicus</name>
    <dbReference type="NCBI Taxonomy" id="1629725"/>
    <lineage>
        <taxon>Eukaryota</taxon>
        <taxon>Metazoa</taxon>
        <taxon>Ecdysozoa</taxon>
        <taxon>Arthropoda</taxon>
        <taxon>Hexapoda</taxon>
        <taxon>Insecta</taxon>
        <taxon>Pterygota</taxon>
        <taxon>Neoptera</taxon>
        <taxon>Endopterygota</taxon>
        <taxon>Coleoptera</taxon>
        <taxon>Polyphaga</taxon>
        <taxon>Scarabaeiformia</taxon>
        <taxon>Scarabaeidae</taxon>
        <taxon>Dynastinae</taxon>
        <taxon>Oryctes</taxon>
    </lineage>
</organism>
<keyword evidence="8" id="KW-1185">Reference proteome</keyword>